<evidence type="ECO:0000256" key="4">
    <source>
        <dbReference type="ARBA" id="ARBA00023054"/>
    </source>
</evidence>
<dbReference type="InterPro" id="IPR027417">
    <property type="entry name" value="P-loop_NTPase"/>
</dbReference>
<dbReference type="Pfam" id="PF00225">
    <property type="entry name" value="Kinesin"/>
    <property type="match status" value="1"/>
</dbReference>
<dbReference type="InterPro" id="IPR036961">
    <property type="entry name" value="Kinesin_motor_dom_sf"/>
</dbReference>
<name>A0ABV0RFW5_9TELE</name>
<keyword evidence="2 8" id="KW-0547">Nucleotide-binding</keyword>
<dbReference type="PANTHER" id="PTHR37739">
    <property type="entry name" value="KINESIN-LIKE PROTEIN KIN-12D"/>
    <property type="match status" value="1"/>
</dbReference>
<keyword evidence="3 8" id="KW-0067">ATP-binding</keyword>
<comment type="similarity">
    <text evidence="6">Belongs to the TRAFAC class myosin-kinesin ATPase superfamily. Kinesin family. KIN-12 subfamily.</text>
</comment>
<evidence type="ECO:0000259" key="10">
    <source>
        <dbReference type="PROSITE" id="PS50067"/>
    </source>
</evidence>
<reference evidence="11 12" key="1">
    <citation type="submission" date="2021-06" db="EMBL/GenBank/DDBJ databases">
        <authorList>
            <person name="Palmer J.M."/>
        </authorList>
    </citation>
    <scope>NUCLEOTIDE SEQUENCE [LARGE SCALE GENOMIC DNA]</scope>
    <source>
        <strain evidence="11 12">XC_2019</strain>
        <tissue evidence="11">Muscle</tissue>
    </source>
</reference>
<dbReference type="Proteomes" id="UP001434883">
    <property type="component" value="Unassembled WGS sequence"/>
</dbReference>
<dbReference type="SMART" id="SM00129">
    <property type="entry name" value="KISc"/>
    <property type="match status" value="1"/>
</dbReference>
<protein>
    <recommendedName>
        <fullName evidence="8">Kinesin-like protein</fullName>
    </recommendedName>
</protein>
<dbReference type="InterPro" id="IPR044986">
    <property type="entry name" value="KIF15/KIN-12"/>
</dbReference>
<sequence length="352" mass="39902">MGWRNRRVASTSMNRESSRSHAVFTMTLESKESRNELVNIRRSQLNLVDLAGSERQKDTHTEGSRLKEASSINRSLMCLGQVIMALVDVSNGKSRHICYRDSKLTFLLKAVINEDTQGNVKQLQAEVKKLKEQLAQALTSSGGDSAPGGPQPLMGNNMQMNHILLKKVAQLEEAWTQKDKFIHSSRMIIRFREDHISRLEKKLKAGQSSLSDAESQALIDQLKEEIKILSDQVDHHPKMTRYAAENYSLREENRLLRSLESVLKAEEVSTQVAAELEEAFQRALESEKLTEGKDILTTPTKAYNLRSRFVPLSSPEHLNGFDNDGEDIWSEQPPSDMTEMALTEELRQVQVR</sequence>
<keyword evidence="5 8" id="KW-0505">Motor protein</keyword>
<evidence type="ECO:0000256" key="9">
    <source>
        <dbReference type="SAM" id="Coils"/>
    </source>
</evidence>
<organism evidence="11 12">
    <name type="scientific">Xenoophorus captivus</name>
    <dbReference type="NCBI Taxonomy" id="1517983"/>
    <lineage>
        <taxon>Eukaryota</taxon>
        <taxon>Metazoa</taxon>
        <taxon>Chordata</taxon>
        <taxon>Craniata</taxon>
        <taxon>Vertebrata</taxon>
        <taxon>Euteleostomi</taxon>
        <taxon>Actinopterygii</taxon>
        <taxon>Neopterygii</taxon>
        <taxon>Teleostei</taxon>
        <taxon>Neoteleostei</taxon>
        <taxon>Acanthomorphata</taxon>
        <taxon>Ovalentaria</taxon>
        <taxon>Atherinomorphae</taxon>
        <taxon>Cyprinodontiformes</taxon>
        <taxon>Goodeidae</taxon>
        <taxon>Xenoophorus</taxon>
    </lineage>
</organism>
<dbReference type="InterPro" id="IPR001752">
    <property type="entry name" value="Kinesin_motor_dom"/>
</dbReference>
<dbReference type="PANTHER" id="PTHR37739:SF8">
    <property type="entry name" value="KINESIN-LIKE PROTEIN KIN-12D"/>
    <property type="match status" value="1"/>
</dbReference>
<comment type="caution">
    <text evidence="11">The sequence shown here is derived from an EMBL/GenBank/DDBJ whole genome shotgun (WGS) entry which is preliminary data.</text>
</comment>
<comment type="caution">
    <text evidence="7">Lacks conserved residue(s) required for the propagation of feature annotation.</text>
</comment>
<evidence type="ECO:0000256" key="2">
    <source>
        <dbReference type="ARBA" id="ARBA00022741"/>
    </source>
</evidence>
<dbReference type="Gene3D" id="3.40.850.10">
    <property type="entry name" value="Kinesin motor domain"/>
    <property type="match status" value="1"/>
</dbReference>
<dbReference type="EMBL" id="JAHRIN010043737">
    <property type="protein sequence ID" value="MEQ2207055.1"/>
    <property type="molecule type" value="Genomic_DNA"/>
</dbReference>
<dbReference type="InterPro" id="IPR019821">
    <property type="entry name" value="Kinesin_motor_CS"/>
</dbReference>
<keyword evidence="1 8" id="KW-0493">Microtubule</keyword>
<feature type="coiled-coil region" evidence="9">
    <location>
        <begin position="196"/>
        <end position="232"/>
    </location>
</feature>
<evidence type="ECO:0000256" key="3">
    <source>
        <dbReference type="ARBA" id="ARBA00022840"/>
    </source>
</evidence>
<feature type="domain" description="Kinesin motor" evidence="10">
    <location>
        <begin position="1"/>
        <end position="109"/>
    </location>
</feature>
<dbReference type="PROSITE" id="PS50067">
    <property type="entry name" value="KINESIN_MOTOR_2"/>
    <property type="match status" value="1"/>
</dbReference>
<dbReference type="PROSITE" id="PS00411">
    <property type="entry name" value="KINESIN_MOTOR_1"/>
    <property type="match status" value="1"/>
</dbReference>
<feature type="coiled-coil region" evidence="9">
    <location>
        <begin position="113"/>
        <end position="140"/>
    </location>
</feature>
<evidence type="ECO:0000256" key="5">
    <source>
        <dbReference type="ARBA" id="ARBA00023175"/>
    </source>
</evidence>
<keyword evidence="12" id="KW-1185">Reference proteome</keyword>
<evidence type="ECO:0000256" key="6">
    <source>
        <dbReference type="ARBA" id="ARBA00034488"/>
    </source>
</evidence>
<accession>A0ABV0RFW5</accession>
<evidence type="ECO:0000256" key="1">
    <source>
        <dbReference type="ARBA" id="ARBA00022701"/>
    </source>
</evidence>
<proteinExistence type="inferred from homology"/>
<dbReference type="SUPFAM" id="SSF52540">
    <property type="entry name" value="P-loop containing nucleoside triphosphate hydrolases"/>
    <property type="match status" value="1"/>
</dbReference>
<evidence type="ECO:0000256" key="8">
    <source>
        <dbReference type="RuleBase" id="RU000394"/>
    </source>
</evidence>
<evidence type="ECO:0000256" key="7">
    <source>
        <dbReference type="PROSITE-ProRule" id="PRU00283"/>
    </source>
</evidence>
<evidence type="ECO:0000313" key="12">
    <source>
        <dbReference type="Proteomes" id="UP001434883"/>
    </source>
</evidence>
<dbReference type="PRINTS" id="PR00380">
    <property type="entry name" value="KINESINHEAVY"/>
</dbReference>
<gene>
    <name evidence="11" type="ORF">XENOCAPTIV_006540</name>
</gene>
<evidence type="ECO:0000313" key="11">
    <source>
        <dbReference type="EMBL" id="MEQ2207055.1"/>
    </source>
</evidence>
<keyword evidence="4 9" id="KW-0175">Coiled coil</keyword>